<gene>
    <name evidence="3" type="ORF">GCM10025751_54310</name>
</gene>
<dbReference type="AlphaFoldDB" id="A0AAV3UR47"/>
<organism evidence="3 4">
    <name type="scientific">Haladaptatus pallidirubidus</name>
    <dbReference type="NCBI Taxonomy" id="1008152"/>
    <lineage>
        <taxon>Archaea</taxon>
        <taxon>Methanobacteriati</taxon>
        <taxon>Methanobacteriota</taxon>
        <taxon>Stenosarchaea group</taxon>
        <taxon>Halobacteria</taxon>
        <taxon>Halobacteriales</taxon>
        <taxon>Haladaptataceae</taxon>
        <taxon>Haladaptatus</taxon>
    </lineage>
</organism>
<dbReference type="RefSeq" id="WP_227778925.1">
    <property type="nucleotide sequence ID" value="NZ_BAABKX010000030.1"/>
</dbReference>
<dbReference type="PANTHER" id="PTHR35848">
    <property type="entry name" value="OXALATE-BINDING PROTEIN"/>
    <property type="match status" value="1"/>
</dbReference>
<dbReference type="PANTHER" id="PTHR35848:SF9">
    <property type="entry name" value="SLL1358 PROTEIN"/>
    <property type="match status" value="1"/>
</dbReference>
<protein>
    <recommendedName>
        <fullName evidence="2">Cupin type-2 domain-containing protein</fullName>
    </recommendedName>
</protein>
<comment type="caution">
    <text evidence="3">The sequence shown here is derived from an EMBL/GenBank/DDBJ whole genome shotgun (WGS) entry which is preliminary data.</text>
</comment>
<name>A0AAV3UR47_9EURY</name>
<sequence>MPYEKVNYHNVEEAADGLHFLREPLGCEQLGISVLECEPGWTGKEHTHVDREHEEVYLLVDGAATVTVNDEEVPMESGDALRLPPEATRQIQNGDAESLFVLAGAP</sequence>
<evidence type="ECO:0000259" key="2">
    <source>
        <dbReference type="Pfam" id="PF07883"/>
    </source>
</evidence>
<keyword evidence="1" id="KW-0479">Metal-binding</keyword>
<dbReference type="Gene3D" id="2.60.120.10">
    <property type="entry name" value="Jelly Rolls"/>
    <property type="match status" value="1"/>
</dbReference>
<reference evidence="3 4" key="1">
    <citation type="journal article" date="2019" name="Int. J. Syst. Evol. Microbiol.">
        <title>The Global Catalogue of Microorganisms (GCM) 10K type strain sequencing project: providing services to taxonomists for standard genome sequencing and annotation.</title>
        <authorList>
            <consortium name="The Broad Institute Genomics Platform"/>
            <consortium name="The Broad Institute Genome Sequencing Center for Infectious Disease"/>
            <person name="Wu L."/>
            <person name="Ma J."/>
        </authorList>
    </citation>
    <scope>NUCLEOTIDE SEQUENCE [LARGE SCALE GENOMIC DNA]</scope>
    <source>
        <strain evidence="3 4">JCM 17504</strain>
    </source>
</reference>
<dbReference type="InterPro" id="IPR051610">
    <property type="entry name" value="GPI/OXD"/>
</dbReference>
<evidence type="ECO:0000256" key="1">
    <source>
        <dbReference type="ARBA" id="ARBA00022723"/>
    </source>
</evidence>
<dbReference type="Pfam" id="PF07883">
    <property type="entry name" value="Cupin_2"/>
    <property type="match status" value="1"/>
</dbReference>
<evidence type="ECO:0000313" key="4">
    <source>
        <dbReference type="Proteomes" id="UP001501729"/>
    </source>
</evidence>
<dbReference type="GeneID" id="68617628"/>
<dbReference type="GO" id="GO:0046872">
    <property type="term" value="F:metal ion binding"/>
    <property type="evidence" value="ECO:0007669"/>
    <property type="project" value="UniProtKB-KW"/>
</dbReference>
<dbReference type="Proteomes" id="UP001501729">
    <property type="component" value="Unassembled WGS sequence"/>
</dbReference>
<dbReference type="InterPro" id="IPR013096">
    <property type="entry name" value="Cupin_2"/>
</dbReference>
<dbReference type="SUPFAM" id="SSF51182">
    <property type="entry name" value="RmlC-like cupins"/>
    <property type="match status" value="1"/>
</dbReference>
<dbReference type="InterPro" id="IPR011051">
    <property type="entry name" value="RmlC_Cupin_sf"/>
</dbReference>
<keyword evidence="4" id="KW-1185">Reference proteome</keyword>
<proteinExistence type="predicted"/>
<accession>A0AAV3UR47</accession>
<dbReference type="EMBL" id="BAABKX010000030">
    <property type="protein sequence ID" value="GAA5064565.1"/>
    <property type="molecule type" value="Genomic_DNA"/>
</dbReference>
<feature type="domain" description="Cupin type-2" evidence="2">
    <location>
        <begin position="35"/>
        <end position="100"/>
    </location>
</feature>
<dbReference type="InterPro" id="IPR014710">
    <property type="entry name" value="RmlC-like_jellyroll"/>
</dbReference>
<evidence type="ECO:0000313" key="3">
    <source>
        <dbReference type="EMBL" id="GAA5064565.1"/>
    </source>
</evidence>